<name>A0ABY2GUQ6_9HYPO</name>
<reference evidence="1 2" key="1">
    <citation type="submission" date="2018-01" db="EMBL/GenBank/DDBJ databases">
        <title>Genome characterization of the sugarcane-associated fungus Trichoderma ghanense CCMA-1212 and their application in lignocelulose bioconversion.</title>
        <authorList>
            <person name="Steindorff A.S."/>
            <person name="Mendes T.D."/>
            <person name="Vilela E.S.D."/>
            <person name="Rodrigues D.S."/>
            <person name="Formighieri E.F."/>
            <person name="Melo I.S."/>
            <person name="Favaro L.C.L."/>
        </authorList>
    </citation>
    <scope>NUCLEOTIDE SEQUENCE [LARGE SCALE GENOMIC DNA]</scope>
    <source>
        <strain evidence="1 2">CCMA-1212</strain>
    </source>
</reference>
<gene>
    <name evidence="1" type="ORF">CCMA1212_008820</name>
</gene>
<comment type="caution">
    <text evidence="1">The sequence shown here is derived from an EMBL/GenBank/DDBJ whole genome shotgun (WGS) entry which is preliminary data.</text>
</comment>
<proteinExistence type="predicted"/>
<dbReference type="RefSeq" id="XP_073555567.1">
    <property type="nucleotide sequence ID" value="XM_073705930.1"/>
</dbReference>
<sequence length="79" mass="8924">MMEGWMEGWIFAPSGYWCIPAALMQVLRPGNTTIDKRFAADATMAQVSETECACKLSNIMDPLDDVDEVWKREQTLPDP</sequence>
<protein>
    <submittedName>
        <fullName evidence="1">Uncharacterized protein</fullName>
    </submittedName>
</protein>
<organism evidence="1 2">
    <name type="scientific">Trichoderma ghanense</name>
    <dbReference type="NCBI Taxonomy" id="65468"/>
    <lineage>
        <taxon>Eukaryota</taxon>
        <taxon>Fungi</taxon>
        <taxon>Dikarya</taxon>
        <taxon>Ascomycota</taxon>
        <taxon>Pezizomycotina</taxon>
        <taxon>Sordariomycetes</taxon>
        <taxon>Hypocreomycetidae</taxon>
        <taxon>Hypocreales</taxon>
        <taxon>Hypocreaceae</taxon>
        <taxon>Trichoderma</taxon>
    </lineage>
</organism>
<dbReference type="EMBL" id="PPTA01000014">
    <property type="protein sequence ID" value="TFA99365.1"/>
    <property type="molecule type" value="Genomic_DNA"/>
</dbReference>
<keyword evidence="2" id="KW-1185">Reference proteome</keyword>
<accession>A0ABY2GUQ6</accession>
<dbReference type="GeneID" id="300580380"/>
<evidence type="ECO:0000313" key="1">
    <source>
        <dbReference type="EMBL" id="TFA99365.1"/>
    </source>
</evidence>
<dbReference type="Proteomes" id="UP001642720">
    <property type="component" value="Unassembled WGS sequence"/>
</dbReference>
<evidence type="ECO:0000313" key="2">
    <source>
        <dbReference type="Proteomes" id="UP001642720"/>
    </source>
</evidence>